<dbReference type="EMBL" id="VUMV01000003">
    <property type="protein sequence ID" value="MST81710.1"/>
    <property type="molecule type" value="Genomic_DNA"/>
</dbReference>
<feature type="domain" description="Peptidase M16C associated" evidence="3">
    <location>
        <begin position="458"/>
        <end position="711"/>
    </location>
</feature>
<name>A0A7X2P7X5_9FIRM</name>
<comment type="similarity">
    <text evidence="1 2">Belongs to the peptidase M16 family.</text>
</comment>
<protein>
    <submittedName>
        <fullName evidence="4">Insulinase family protein</fullName>
    </submittedName>
</protein>
<keyword evidence="5" id="KW-1185">Reference proteome</keyword>
<dbReference type="InterPro" id="IPR055130">
    <property type="entry name" value="PreP_C"/>
</dbReference>
<evidence type="ECO:0000313" key="5">
    <source>
        <dbReference type="Proteomes" id="UP000466864"/>
    </source>
</evidence>
<proteinExistence type="inferred from homology"/>
<reference evidence="4 5" key="1">
    <citation type="submission" date="2019-08" db="EMBL/GenBank/DDBJ databases">
        <title>In-depth cultivation of the pig gut microbiome towards novel bacterial diversity and tailored functional studies.</title>
        <authorList>
            <person name="Wylensek D."/>
            <person name="Hitch T.C.A."/>
            <person name="Clavel T."/>
        </authorList>
    </citation>
    <scope>NUCLEOTIDE SEQUENCE [LARGE SCALE GENOMIC DNA]</scope>
    <source>
        <strain evidence="4 5">Oil+RF-744-WCA-WT-13</strain>
    </source>
</reference>
<dbReference type="InterPro" id="IPR007863">
    <property type="entry name" value="Peptidase_M16_C"/>
</dbReference>
<comment type="caution">
    <text evidence="4">The sequence shown here is derived from an EMBL/GenBank/DDBJ whole genome shotgun (WGS) entry which is preliminary data.</text>
</comment>
<evidence type="ECO:0000256" key="2">
    <source>
        <dbReference type="RuleBase" id="RU004447"/>
    </source>
</evidence>
<accession>A0A7X2P7X5</accession>
<evidence type="ECO:0000259" key="3">
    <source>
        <dbReference type="SMART" id="SM01264"/>
    </source>
</evidence>
<organism evidence="4 5">
    <name type="scientific">Bilifractor porci</name>
    <dbReference type="NCBI Taxonomy" id="2606636"/>
    <lineage>
        <taxon>Bacteria</taxon>
        <taxon>Bacillati</taxon>
        <taxon>Bacillota</taxon>
        <taxon>Clostridia</taxon>
        <taxon>Lachnospirales</taxon>
        <taxon>Lachnospiraceae</taxon>
        <taxon>Bilifractor</taxon>
    </lineage>
</organism>
<dbReference type="Pfam" id="PF22516">
    <property type="entry name" value="PreP_C"/>
    <property type="match status" value="1"/>
</dbReference>
<dbReference type="PANTHER" id="PTHR43016:SF13">
    <property type="entry name" value="PRESEQUENCE PROTEASE, MITOCHONDRIAL"/>
    <property type="match status" value="1"/>
</dbReference>
<dbReference type="GO" id="GO:0046872">
    <property type="term" value="F:metal ion binding"/>
    <property type="evidence" value="ECO:0007669"/>
    <property type="project" value="InterPro"/>
</dbReference>
<dbReference type="SMART" id="SM01264">
    <property type="entry name" value="M16C_associated"/>
    <property type="match status" value="1"/>
</dbReference>
<dbReference type="Pfam" id="PF00675">
    <property type="entry name" value="Peptidase_M16"/>
    <property type="match status" value="1"/>
</dbReference>
<dbReference type="FunFam" id="3.30.830.10:FF:000034">
    <property type="entry name" value="presequence protease 1, chloroplastic/mitochondrial"/>
    <property type="match status" value="1"/>
</dbReference>
<dbReference type="Proteomes" id="UP000466864">
    <property type="component" value="Unassembled WGS sequence"/>
</dbReference>
<dbReference type="InterPro" id="IPR011249">
    <property type="entry name" value="Metalloenz_LuxS/M16"/>
</dbReference>
<dbReference type="RefSeq" id="WP_154457625.1">
    <property type="nucleotide sequence ID" value="NZ_VUMV01000003.1"/>
</dbReference>
<dbReference type="InterPro" id="IPR013578">
    <property type="entry name" value="Peptidase_M16C_assoc"/>
</dbReference>
<dbReference type="GO" id="GO:0004222">
    <property type="term" value="F:metalloendopeptidase activity"/>
    <property type="evidence" value="ECO:0007669"/>
    <property type="project" value="InterPro"/>
</dbReference>
<dbReference type="Pfam" id="PF05193">
    <property type="entry name" value="Peptidase_M16_C"/>
    <property type="match status" value="1"/>
</dbReference>
<dbReference type="Gene3D" id="3.30.830.10">
    <property type="entry name" value="Metalloenzyme, LuxS/M16 peptidase-like"/>
    <property type="match status" value="4"/>
</dbReference>
<dbReference type="SUPFAM" id="SSF63411">
    <property type="entry name" value="LuxS/MPP-like metallohydrolase"/>
    <property type="match status" value="4"/>
</dbReference>
<dbReference type="Pfam" id="PF08367">
    <property type="entry name" value="M16C_assoc"/>
    <property type="match status" value="1"/>
</dbReference>
<dbReference type="InterPro" id="IPR001431">
    <property type="entry name" value="Pept_M16_Zn_BS"/>
</dbReference>
<evidence type="ECO:0000313" key="4">
    <source>
        <dbReference type="EMBL" id="MST81710.1"/>
    </source>
</evidence>
<dbReference type="GO" id="GO:0016485">
    <property type="term" value="P:protein processing"/>
    <property type="evidence" value="ECO:0007669"/>
    <property type="project" value="TreeGrafter"/>
</dbReference>
<gene>
    <name evidence="4" type="ORF">FYJ60_05215</name>
</gene>
<dbReference type="InterPro" id="IPR011765">
    <property type="entry name" value="Pept_M16_N"/>
</dbReference>
<dbReference type="AlphaFoldDB" id="A0A7X2P7X5"/>
<dbReference type="PROSITE" id="PS00143">
    <property type="entry name" value="INSULINASE"/>
    <property type="match status" value="1"/>
</dbReference>
<dbReference type="PANTHER" id="PTHR43016">
    <property type="entry name" value="PRESEQUENCE PROTEASE"/>
    <property type="match status" value="1"/>
</dbReference>
<sequence length="973" mass="110235">MLDAYELISQERIEDVHSDASLLVHKKSGARIALLANDDKNKVFTIGFRTPPKNSTGVAHIIEHTVLCGSRKFPLKDPFVELAKGSLNTFLNAMTYPDKTVYPVASCNDTDFQNLMDVYLDAVFYPNIYRNEKIFRQEGWHYQMEKESDPLTYNGVVYNEMKGAFSSPEEVLNRAVLNHLFPDTPYGVESGGDPEEIPELTYEEFLDFHRKYYHPSNCYICLYGNMDMEEKLRWLDQAYLGAFDRISVDSEIPFQKPLSGNCDVSMEYPVLEDEPVEDNTYLSESFVVGDYSDTLLNMSFSILEYVLLDAPGAPVKQALLDSGICKNVEGAYNDGTLQPFFSIIAQNANEKDKDRFLKIIRDTLEELTVSGIPKKALYSGINYYEFRFREADYASFPKGLFYVLDMFDSWLYDWKKPFDYLKELQVFETLKQKAQTDYFEQLIRKWLLQNPHAAVVTLVPKRGLAAEQDAGTARKLAEKKASLTPDQISEIIKETEELKAYQEAPDSPEAMDSLPVLKRSDISRSADLHLCTQECRVGETVFLKEKYDTNGIGYLRLMFNTEQVPDDLVPYLGLLRGVLGMIGTENYSYGELFHEINASTGGISFALQSLQVDKGRDNNKGYRMFTVSAKYLLPQQEFVFRMIQEILCRSCLDDTKRLYEIVAGIKSGMQQSIPAAGHSSAVRRAQASQSFLGAWSERTGGIEFYRLIENLEKNFDSEKEALVGKLQELMKILFRPENLYVSLTADDSGFDGAAEQVELLKKSLCASPCRKGAFTWRPEQKNEGFKTSGQVQYVAQTGNFRAAGCEYTGAFRILRVILNYDYLWMNLRVLGGAYGCMSAFRRSGESYLVSYRDPHLKRTLEVYRGLPDYLKNFQADERTMTKYIIGAISELDTPLNAAAKGDLAMTSWFAGLTEADFQKEREEVLDARPEDIRKLSAAAQAVLDADNRCVIGSESVLEKDGDVLSVIRPLVQG</sequence>
<evidence type="ECO:0000256" key="1">
    <source>
        <dbReference type="ARBA" id="ARBA00007261"/>
    </source>
</evidence>